<protein>
    <submittedName>
        <fullName evidence="2">IS3 family transposase</fullName>
    </submittedName>
</protein>
<dbReference type="GO" id="GO:0003677">
    <property type="term" value="F:DNA binding"/>
    <property type="evidence" value="ECO:0007669"/>
    <property type="project" value="InterPro"/>
</dbReference>
<dbReference type="NCBIfam" id="NF033516">
    <property type="entry name" value="transpos_IS3"/>
    <property type="match status" value="1"/>
</dbReference>
<dbReference type="InterPro" id="IPR002514">
    <property type="entry name" value="Transposase_8"/>
</dbReference>
<dbReference type="InterPro" id="IPR036397">
    <property type="entry name" value="RNaseH_sf"/>
</dbReference>
<dbReference type="AlphaFoldDB" id="A0A418YGA5"/>
<evidence type="ECO:0000313" key="3">
    <source>
        <dbReference type="Proteomes" id="UP000283469"/>
    </source>
</evidence>
<dbReference type="RefSeq" id="WP_119750804.1">
    <property type="nucleotide sequence ID" value="NZ_QVRA01000087.1"/>
</dbReference>
<keyword evidence="3" id="KW-1185">Reference proteome</keyword>
<dbReference type="Pfam" id="PF13683">
    <property type="entry name" value="rve_3"/>
    <property type="match status" value="1"/>
</dbReference>
<dbReference type="PROSITE" id="PS50994">
    <property type="entry name" value="INTEGRASE"/>
    <property type="match status" value="1"/>
</dbReference>
<dbReference type="PANTHER" id="PTHR47515:SF1">
    <property type="entry name" value="BLR2054 PROTEIN"/>
    <property type="match status" value="1"/>
</dbReference>
<dbReference type="SUPFAM" id="SSF46689">
    <property type="entry name" value="Homeodomain-like"/>
    <property type="match status" value="1"/>
</dbReference>
<dbReference type="Proteomes" id="UP000283469">
    <property type="component" value="Unassembled WGS sequence"/>
</dbReference>
<dbReference type="InterPro" id="IPR012337">
    <property type="entry name" value="RNaseH-like_sf"/>
</dbReference>
<dbReference type="SUPFAM" id="SSF53098">
    <property type="entry name" value="Ribonuclease H-like"/>
    <property type="match status" value="1"/>
</dbReference>
<dbReference type="Pfam" id="PF01527">
    <property type="entry name" value="HTH_Tnp_1"/>
    <property type="match status" value="1"/>
</dbReference>
<dbReference type="InterPro" id="IPR025948">
    <property type="entry name" value="HTH-like_dom"/>
</dbReference>
<dbReference type="GO" id="GO:0004803">
    <property type="term" value="F:transposase activity"/>
    <property type="evidence" value="ECO:0007669"/>
    <property type="project" value="InterPro"/>
</dbReference>
<evidence type="ECO:0000259" key="1">
    <source>
        <dbReference type="PROSITE" id="PS50994"/>
    </source>
</evidence>
<feature type="domain" description="Integrase catalytic" evidence="1">
    <location>
        <begin position="198"/>
        <end position="359"/>
    </location>
</feature>
<dbReference type="EMBL" id="QVRA01000087">
    <property type="protein sequence ID" value="RJG48618.1"/>
    <property type="molecule type" value="Genomic_DNA"/>
</dbReference>
<dbReference type="InterPro" id="IPR001584">
    <property type="entry name" value="Integrase_cat-core"/>
</dbReference>
<comment type="caution">
    <text evidence="2">The sequence shown here is derived from an EMBL/GenBank/DDBJ whole genome shotgun (WGS) entry which is preliminary data.</text>
</comment>
<name>A0A418YGA5_9SPHN</name>
<gene>
    <name evidence="2" type="ORF">D0Z70_24440</name>
</gene>
<dbReference type="OrthoDB" id="9809060at2"/>
<proteinExistence type="predicted"/>
<dbReference type="Pfam" id="PF13276">
    <property type="entry name" value="HTH_21"/>
    <property type="match status" value="1"/>
</dbReference>
<dbReference type="Gene3D" id="3.30.420.10">
    <property type="entry name" value="Ribonuclease H-like superfamily/Ribonuclease H"/>
    <property type="match status" value="1"/>
</dbReference>
<reference evidence="2 3" key="1">
    <citation type="submission" date="2018-08" db="EMBL/GenBank/DDBJ databases">
        <title>Sphingobium sp. EO9.</title>
        <authorList>
            <person name="Park Y."/>
            <person name="Kim K.H."/>
            <person name="Jeon C.O."/>
        </authorList>
    </citation>
    <scope>NUCLEOTIDE SEQUENCE [LARGE SCALE GENOMIC DNA]</scope>
    <source>
        <strain evidence="2 3">EO9</strain>
    </source>
</reference>
<dbReference type="PANTHER" id="PTHR47515">
    <property type="entry name" value="LOW CALCIUM RESPONSE LOCUS PROTEIN T"/>
    <property type="match status" value="1"/>
</dbReference>
<accession>A0A418YGA5</accession>
<dbReference type="InterPro" id="IPR048020">
    <property type="entry name" value="Transpos_IS3"/>
</dbReference>
<dbReference type="InterPro" id="IPR009057">
    <property type="entry name" value="Homeodomain-like_sf"/>
</dbReference>
<evidence type="ECO:0000313" key="2">
    <source>
        <dbReference type="EMBL" id="RJG48618.1"/>
    </source>
</evidence>
<organism evidence="2 3">
    <name type="scientific">Sphingobium terrigena</name>
    <dbReference type="NCBI Taxonomy" id="2304063"/>
    <lineage>
        <taxon>Bacteria</taxon>
        <taxon>Pseudomonadati</taxon>
        <taxon>Pseudomonadota</taxon>
        <taxon>Alphaproteobacteria</taxon>
        <taxon>Sphingomonadales</taxon>
        <taxon>Sphingomonadaceae</taxon>
        <taxon>Sphingobium</taxon>
    </lineage>
</organism>
<sequence>MRKSRFTEAQIIGMIKEQEAGLPTVEICRKHGLSTATFYKLKGKYGGMEVSDARRLRQLEDENGKLKRLLADSMLDNVILKDLLGKGLTTPSQRRDAVLKVLGGFQISQRRACVLIGVDPKTVRRERPPDHGAIRVAMREVAGKRRRFGYRRIGVMLERQGLIMNHKKLYRIYREEGLSVRRRRGRKRARGSRTPMPVPLIPGARWSMDFVSDTFGASRKFRILAINDDCCRENLCLVGDTSISGARVARELDTLVRLYGKPACIVSDNGTEFTSRAILEWAGKNKVEWHYIDPGKPQQNGFIESFNGSLRDELLNEELFDSLADARRKLAIWRYDYNNVRPHSSLGNRTPAQARRAFEQDESITPDALVQAQGPSYLTARLSL</sequence>
<dbReference type="GO" id="GO:0015074">
    <property type="term" value="P:DNA integration"/>
    <property type="evidence" value="ECO:0007669"/>
    <property type="project" value="InterPro"/>
</dbReference>
<dbReference type="GO" id="GO:0006313">
    <property type="term" value="P:DNA transposition"/>
    <property type="evidence" value="ECO:0007669"/>
    <property type="project" value="InterPro"/>
</dbReference>